<name>A0A845E5B5_9BACI</name>
<dbReference type="RefSeq" id="WP_160914769.1">
    <property type="nucleotide sequence ID" value="NZ_WMEZ01000003.1"/>
</dbReference>
<keyword evidence="1" id="KW-0812">Transmembrane</keyword>
<reference evidence="2 3" key="1">
    <citation type="submission" date="2019-11" db="EMBL/GenBank/DDBJ databases">
        <title>Genome sequences of 17 halophilic strains isolated from different environments.</title>
        <authorList>
            <person name="Furrow R.E."/>
        </authorList>
    </citation>
    <scope>NUCLEOTIDE SEQUENCE [LARGE SCALE GENOMIC DNA]</scope>
    <source>
        <strain evidence="2 3">22505_10_Sand</strain>
    </source>
</reference>
<dbReference type="AlphaFoldDB" id="A0A845E5B5"/>
<keyword evidence="1" id="KW-1133">Transmembrane helix</keyword>
<dbReference type="EMBL" id="WMEZ01000003">
    <property type="protein sequence ID" value="MYL49873.1"/>
    <property type="molecule type" value="Genomic_DNA"/>
</dbReference>
<comment type="caution">
    <text evidence="2">The sequence shown here is derived from an EMBL/GenBank/DDBJ whole genome shotgun (WGS) entry which is preliminary data.</text>
</comment>
<accession>A0A845E5B5</accession>
<gene>
    <name evidence="2" type="ORF">GLV98_10260</name>
</gene>
<feature type="transmembrane region" description="Helical" evidence="1">
    <location>
        <begin position="79"/>
        <end position="96"/>
    </location>
</feature>
<evidence type="ECO:0000256" key="1">
    <source>
        <dbReference type="SAM" id="Phobius"/>
    </source>
</evidence>
<dbReference type="Proteomes" id="UP000447393">
    <property type="component" value="Unassembled WGS sequence"/>
</dbReference>
<evidence type="ECO:0000313" key="2">
    <source>
        <dbReference type="EMBL" id="MYL49873.1"/>
    </source>
</evidence>
<feature type="transmembrane region" description="Helical" evidence="1">
    <location>
        <begin position="6"/>
        <end position="28"/>
    </location>
</feature>
<dbReference type="OrthoDB" id="2973040at2"/>
<protein>
    <submittedName>
        <fullName evidence="2">Uncharacterized protein</fullName>
    </submittedName>
</protein>
<keyword evidence="1" id="KW-0472">Membrane</keyword>
<proteinExistence type="predicted"/>
<organism evidence="2 3">
    <name type="scientific">Halobacillus litoralis</name>
    <dbReference type="NCBI Taxonomy" id="45668"/>
    <lineage>
        <taxon>Bacteria</taxon>
        <taxon>Bacillati</taxon>
        <taxon>Bacillota</taxon>
        <taxon>Bacilli</taxon>
        <taxon>Bacillales</taxon>
        <taxon>Bacillaceae</taxon>
        <taxon>Halobacillus</taxon>
    </lineage>
</organism>
<feature type="transmembrane region" description="Helical" evidence="1">
    <location>
        <begin position="102"/>
        <end position="121"/>
    </location>
</feature>
<evidence type="ECO:0000313" key="3">
    <source>
        <dbReference type="Proteomes" id="UP000447393"/>
    </source>
</evidence>
<sequence>MKRKTVAQILIFIIGGLLFTFSIDLPVLGFKKLEFIEETSTHQVINYNWYGKEISEQPFKGEPKEALNLFQKQVKIQKIQVFIVVLALMPLALWWSKEKKRYIYGSAFIFFILVIIDIMLVNKFS</sequence>